<sequence length="244" mass="26397">MDLLVFEGFGVEKKGVLGDNWLRWRPGSVSGETLVRVLENWRGRPIGQLGEGKMTGRGLVDFGRWGKLGEKEKEKGKSWERGPVFGLLLADGGESEVASGEDNSEGLFGDPPPPPSSPKTRASLPLLHRFPTIPKTKPEPLYFPINISFPTFPSLPQIYSSLSLSTATSLSSPFVNSATRIGLTTALPLTLPPSSPAFPSSPLLEPTSPLYASSPTKEEKKVNDLPDPAGLKPCESLHMPPTYY</sequence>
<proteinExistence type="predicted"/>
<feature type="region of interest" description="Disordered" evidence="1">
    <location>
        <begin position="95"/>
        <end position="123"/>
    </location>
</feature>
<dbReference type="AlphaFoldDB" id="A0A4U5MXD8"/>
<name>A0A4U5MXD8_POPAL</name>
<accession>A0A4U5MXD8</accession>
<feature type="region of interest" description="Disordered" evidence="1">
    <location>
        <begin position="198"/>
        <end position="244"/>
    </location>
</feature>
<evidence type="ECO:0000313" key="2">
    <source>
        <dbReference type="EMBL" id="TKR74746.1"/>
    </source>
</evidence>
<organism evidence="2">
    <name type="scientific">Populus alba</name>
    <name type="common">White poplar</name>
    <dbReference type="NCBI Taxonomy" id="43335"/>
    <lineage>
        <taxon>Eukaryota</taxon>
        <taxon>Viridiplantae</taxon>
        <taxon>Streptophyta</taxon>
        <taxon>Embryophyta</taxon>
        <taxon>Tracheophyta</taxon>
        <taxon>Spermatophyta</taxon>
        <taxon>Magnoliopsida</taxon>
        <taxon>eudicotyledons</taxon>
        <taxon>Gunneridae</taxon>
        <taxon>Pentapetalae</taxon>
        <taxon>rosids</taxon>
        <taxon>fabids</taxon>
        <taxon>Malpighiales</taxon>
        <taxon>Salicaceae</taxon>
        <taxon>Saliceae</taxon>
        <taxon>Populus</taxon>
    </lineage>
</organism>
<protein>
    <submittedName>
        <fullName evidence="2">Uncharacterized protein</fullName>
    </submittedName>
</protein>
<feature type="compositionally biased region" description="Low complexity" evidence="1">
    <location>
        <begin position="198"/>
        <end position="210"/>
    </location>
</feature>
<evidence type="ECO:0000256" key="1">
    <source>
        <dbReference type="SAM" id="MobiDB-lite"/>
    </source>
</evidence>
<comment type="caution">
    <text evidence="2">The sequence shown here is derived from an EMBL/GenBank/DDBJ whole genome shotgun (WGS) entry which is preliminary data.</text>
</comment>
<reference evidence="2" key="1">
    <citation type="submission" date="2018-10" db="EMBL/GenBank/DDBJ databases">
        <title>Population genomic analysis revealed the cold adaptation of white poplar.</title>
        <authorList>
            <person name="Liu Y.-J."/>
        </authorList>
    </citation>
    <scope>NUCLEOTIDE SEQUENCE [LARGE SCALE GENOMIC DNA]</scope>
    <source>
        <strain evidence="2">PAL-ZL1</strain>
    </source>
</reference>
<dbReference type="EMBL" id="RCHU01001160">
    <property type="protein sequence ID" value="TKR74746.1"/>
    <property type="molecule type" value="Genomic_DNA"/>
</dbReference>
<gene>
    <name evidence="2" type="ORF">D5086_0000292130</name>
</gene>